<reference evidence="1" key="1">
    <citation type="journal article" date="2021" name="Proc. Natl. Acad. Sci. U.S.A.">
        <title>A Catalog of Tens of Thousands of Viruses from Human Metagenomes Reveals Hidden Associations with Chronic Diseases.</title>
        <authorList>
            <person name="Tisza M.J."/>
            <person name="Buck C.B."/>
        </authorList>
    </citation>
    <scope>NUCLEOTIDE SEQUENCE</scope>
    <source>
        <strain evidence="1">CtX581</strain>
    </source>
</reference>
<sequence length="33" mass="4002">MRLFRHNGVTKSPFSRALHNIYSQRRWLGGWKT</sequence>
<proteinExistence type="predicted"/>
<organism evidence="1">
    <name type="scientific">Siphoviridae sp. ctX581</name>
    <dbReference type="NCBI Taxonomy" id="2826365"/>
    <lineage>
        <taxon>Viruses</taxon>
        <taxon>Duplodnaviria</taxon>
        <taxon>Heunggongvirae</taxon>
        <taxon>Uroviricota</taxon>
        <taxon>Caudoviricetes</taxon>
    </lineage>
</organism>
<name>A0A8S5MDG1_9CAUD</name>
<evidence type="ECO:0000313" key="1">
    <source>
        <dbReference type="EMBL" id="DAD80357.1"/>
    </source>
</evidence>
<accession>A0A8S5MDG1</accession>
<protein>
    <submittedName>
        <fullName evidence="1">Uncharacterized protein</fullName>
    </submittedName>
</protein>
<dbReference type="EMBL" id="BK014883">
    <property type="protein sequence ID" value="DAD80357.1"/>
    <property type="molecule type" value="Genomic_DNA"/>
</dbReference>